<comment type="caution">
    <text evidence="1">The sequence shown here is derived from an EMBL/GenBank/DDBJ whole genome shotgun (WGS) entry which is preliminary data.</text>
</comment>
<protein>
    <submittedName>
        <fullName evidence="1">Uncharacterized protein</fullName>
    </submittedName>
</protein>
<name>A0A922JES7_CARIL</name>
<dbReference type="Proteomes" id="UP000811246">
    <property type="component" value="Chromosome 7"/>
</dbReference>
<dbReference type="EMBL" id="CM031831">
    <property type="protein sequence ID" value="KAG6705861.1"/>
    <property type="molecule type" value="Genomic_DNA"/>
</dbReference>
<gene>
    <name evidence="1" type="ORF">I3842_07G198400</name>
</gene>
<dbReference type="AlphaFoldDB" id="A0A922JES7"/>
<evidence type="ECO:0000313" key="2">
    <source>
        <dbReference type="Proteomes" id="UP000811246"/>
    </source>
</evidence>
<reference evidence="1" key="1">
    <citation type="submission" date="2021-01" db="EMBL/GenBank/DDBJ databases">
        <authorList>
            <person name="Lovell J.T."/>
            <person name="Bentley N."/>
            <person name="Bhattarai G."/>
            <person name="Jenkins J.W."/>
            <person name="Sreedasyam A."/>
            <person name="Alarcon Y."/>
            <person name="Bock C."/>
            <person name="Boston L."/>
            <person name="Carlson J."/>
            <person name="Cervantes K."/>
            <person name="Clermont K."/>
            <person name="Krom N."/>
            <person name="Kubenka K."/>
            <person name="Mamidi S."/>
            <person name="Mattison C."/>
            <person name="Monteros M."/>
            <person name="Pisani C."/>
            <person name="Plott C."/>
            <person name="Rajasekar S."/>
            <person name="Rhein H.S."/>
            <person name="Rohla C."/>
            <person name="Song M."/>
            <person name="Hilaire R.S."/>
            <person name="Shu S."/>
            <person name="Wells L."/>
            <person name="Wang X."/>
            <person name="Webber J."/>
            <person name="Heerema R.J."/>
            <person name="Klein P."/>
            <person name="Conner P."/>
            <person name="Grauke L."/>
            <person name="Grimwood J."/>
            <person name="Schmutz J."/>
            <person name="Randall J.J."/>
        </authorList>
    </citation>
    <scope>NUCLEOTIDE SEQUENCE</scope>
    <source>
        <tissue evidence="1">Leaf</tissue>
    </source>
</reference>
<sequence>MEVYTCSLALNPHFYCPEFVQLFLLSRQERGREKLLCNGFSKRERRVSSLGFSSFDGYLMRYRDEL</sequence>
<accession>A0A922JES7</accession>
<organism evidence="1 2">
    <name type="scientific">Carya illinoinensis</name>
    <name type="common">Pecan</name>
    <dbReference type="NCBI Taxonomy" id="32201"/>
    <lineage>
        <taxon>Eukaryota</taxon>
        <taxon>Viridiplantae</taxon>
        <taxon>Streptophyta</taxon>
        <taxon>Embryophyta</taxon>
        <taxon>Tracheophyta</taxon>
        <taxon>Spermatophyta</taxon>
        <taxon>Magnoliopsida</taxon>
        <taxon>eudicotyledons</taxon>
        <taxon>Gunneridae</taxon>
        <taxon>Pentapetalae</taxon>
        <taxon>rosids</taxon>
        <taxon>fabids</taxon>
        <taxon>Fagales</taxon>
        <taxon>Juglandaceae</taxon>
        <taxon>Carya</taxon>
    </lineage>
</organism>
<evidence type="ECO:0000313" key="1">
    <source>
        <dbReference type="EMBL" id="KAG6705861.1"/>
    </source>
</evidence>
<proteinExistence type="predicted"/>